<reference evidence="2" key="1">
    <citation type="submission" date="2018-05" db="EMBL/GenBank/DDBJ databases">
        <title>Complete Genome Sequence of Methylobacterium sp. 17SD2-17.</title>
        <authorList>
            <person name="Srinivasan S."/>
        </authorList>
    </citation>
    <scope>NUCLEOTIDE SEQUENCE [LARGE SCALE GENOMIC DNA]</scope>
    <source>
        <strain evidence="2">17SD2-17</strain>
    </source>
</reference>
<accession>A0A2U8WBM4</accession>
<dbReference type="Proteomes" id="UP000245926">
    <property type="component" value="Chromosome"/>
</dbReference>
<dbReference type="KEGG" id="mets:DK389_26790"/>
<organism evidence="1 2">
    <name type="scientific">Methylobacterium durans</name>
    <dbReference type="NCBI Taxonomy" id="2202825"/>
    <lineage>
        <taxon>Bacteria</taxon>
        <taxon>Pseudomonadati</taxon>
        <taxon>Pseudomonadota</taxon>
        <taxon>Alphaproteobacteria</taxon>
        <taxon>Hyphomicrobiales</taxon>
        <taxon>Methylobacteriaceae</taxon>
        <taxon>Methylobacterium</taxon>
    </lineage>
</organism>
<evidence type="ECO:0000313" key="2">
    <source>
        <dbReference type="Proteomes" id="UP000245926"/>
    </source>
</evidence>
<name>A0A2U8WBM4_9HYPH</name>
<protein>
    <submittedName>
        <fullName evidence="1">Uncharacterized protein</fullName>
    </submittedName>
</protein>
<sequence length="61" mass="6823">MLPRVGEIVRSAEFPGLIDATVIARSAVATIARNRSDFKMMNLFTLLKHLEIEVQHDDGVE</sequence>
<gene>
    <name evidence="1" type="ORF">DK389_26790</name>
</gene>
<proteinExistence type="predicted"/>
<evidence type="ECO:0000313" key="1">
    <source>
        <dbReference type="EMBL" id="AWN43459.1"/>
    </source>
</evidence>
<dbReference type="EMBL" id="CP029550">
    <property type="protein sequence ID" value="AWN43459.1"/>
    <property type="molecule type" value="Genomic_DNA"/>
</dbReference>
<keyword evidence="2" id="KW-1185">Reference proteome</keyword>
<dbReference type="AlphaFoldDB" id="A0A2U8WBM4"/>